<dbReference type="RefSeq" id="WP_008751264.1">
    <property type="nucleotide sequence ID" value="NZ_GL622296.1"/>
</dbReference>
<protein>
    <recommendedName>
        <fullName evidence="1">Stage 0 sporulation protein A homolog</fullName>
    </recommendedName>
</protein>
<gene>
    <name evidence="9" type="ORF">HMPREF0381_1498</name>
</gene>
<dbReference type="CDD" id="cd17536">
    <property type="entry name" value="REC_YesN-like"/>
    <property type="match status" value="1"/>
</dbReference>
<dbReference type="Pfam" id="PF12833">
    <property type="entry name" value="HTH_18"/>
    <property type="match status" value="1"/>
</dbReference>
<dbReference type="Proteomes" id="UP000003434">
    <property type="component" value="Unassembled WGS sequence"/>
</dbReference>
<dbReference type="PROSITE" id="PS50110">
    <property type="entry name" value="RESPONSE_REGULATORY"/>
    <property type="match status" value="1"/>
</dbReference>
<dbReference type="GO" id="GO:0000160">
    <property type="term" value="P:phosphorelay signal transduction system"/>
    <property type="evidence" value="ECO:0007669"/>
    <property type="project" value="InterPro"/>
</dbReference>
<evidence type="ECO:0000256" key="6">
    <source>
        <dbReference type="PROSITE-ProRule" id="PRU00169"/>
    </source>
</evidence>
<dbReference type="InterPro" id="IPR018060">
    <property type="entry name" value="HTH_AraC"/>
</dbReference>
<evidence type="ECO:0000259" key="8">
    <source>
        <dbReference type="PROSITE" id="PS50110"/>
    </source>
</evidence>
<dbReference type="SMART" id="SM00342">
    <property type="entry name" value="HTH_ARAC"/>
    <property type="match status" value="1"/>
</dbReference>
<keyword evidence="3" id="KW-0238">DNA-binding</keyword>
<feature type="domain" description="Response regulatory" evidence="8">
    <location>
        <begin position="3"/>
        <end position="120"/>
    </location>
</feature>
<reference evidence="9 10" key="1">
    <citation type="submission" date="2010-12" db="EMBL/GenBank/DDBJ databases">
        <authorList>
            <person name="Muzny D."/>
            <person name="Qin X."/>
            <person name="Deng J."/>
            <person name="Jiang H."/>
            <person name="Liu Y."/>
            <person name="Qu J."/>
            <person name="Song X.-Z."/>
            <person name="Zhang L."/>
            <person name="Thornton R."/>
            <person name="Coyle M."/>
            <person name="Francisco L."/>
            <person name="Jackson L."/>
            <person name="Javaid M."/>
            <person name="Korchina V."/>
            <person name="Kovar C."/>
            <person name="Mata R."/>
            <person name="Mathew T."/>
            <person name="Ngo R."/>
            <person name="Nguyen L."/>
            <person name="Nguyen N."/>
            <person name="Okwuonu G."/>
            <person name="Ongeri F."/>
            <person name="Pham C."/>
            <person name="Simmons D."/>
            <person name="Wilczek-Boney K."/>
            <person name="Hale W."/>
            <person name="Jakkamsetti A."/>
            <person name="Pham P."/>
            <person name="Ruth R."/>
            <person name="San Lucas F."/>
            <person name="Warren J."/>
            <person name="Zhang J."/>
            <person name="Zhao Z."/>
            <person name="Zhou C."/>
            <person name="Zhu D."/>
            <person name="Lee S."/>
            <person name="Bess C."/>
            <person name="Blankenburg K."/>
            <person name="Forbes L."/>
            <person name="Fu Q."/>
            <person name="Gubbala S."/>
            <person name="Hirani K."/>
            <person name="Jayaseelan J.C."/>
            <person name="Lara F."/>
            <person name="Munidasa M."/>
            <person name="Palculict T."/>
            <person name="Patil S."/>
            <person name="Pu L.-L."/>
            <person name="Saada N."/>
            <person name="Tang L."/>
            <person name="Weissenberger G."/>
            <person name="Zhu Y."/>
            <person name="Hemphill L."/>
            <person name="Shang Y."/>
            <person name="Youmans B."/>
            <person name="Ayvaz T."/>
            <person name="Ross M."/>
            <person name="Santibanez J."/>
            <person name="Aqrawi P."/>
            <person name="Gross S."/>
            <person name="Joshi V."/>
            <person name="Fowler G."/>
            <person name="Nazareth L."/>
            <person name="Reid J."/>
            <person name="Worley K."/>
            <person name="Petrosino J."/>
            <person name="Highlander S."/>
            <person name="Gibbs R."/>
        </authorList>
    </citation>
    <scope>NUCLEOTIDE SEQUENCE [LARGE SCALE GENOMIC DNA]</scope>
    <source>
        <strain evidence="9 10">DSM 3986</strain>
    </source>
</reference>
<sequence>MIKLIIADDEYFIRARLSKIISEKRQNIDIVSICEDGEDIIKCLCNSDVDILLMDIKMISISGLEVSKYIFENKLNIKIILLSGYNDFNFAVEAMRYGVFDYLTKPISEDALLESLDKCIDIIEASKSLPKDRSILLLSAFFKKENRFIKSKDIHDIRPLVIKYMSNSDKESYINFIKENVKDIIENYNAYTLYKFIYEILNSLDVKYHILKDLTLTQYMHSNIFKKDIKNLEQLENILIETGIDCMSLNIVSTKEQLIGKQILDDIECNFCDCDYTVTEIAKKLGKNPSYINTVFKKVYGNTIKQTLSDYRLKEAQKLLRRSNLKIIDIAAECGYSDIFYFSKRYKAKFGYPPSEESLKQNL</sequence>
<dbReference type="SMART" id="SM00448">
    <property type="entry name" value="REC"/>
    <property type="match status" value="1"/>
</dbReference>
<evidence type="ECO:0000256" key="5">
    <source>
        <dbReference type="ARBA" id="ARBA00024867"/>
    </source>
</evidence>
<dbReference type="PROSITE" id="PS01124">
    <property type="entry name" value="HTH_ARAC_FAMILY_2"/>
    <property type="match status" value="1"/>
</dbReference>
<dbReference type="InterPro" id="IPR001789">
    <property type="entry name" value="Sig_transdc_resp-reg_receiver"/>
</dbReference>
<evidence type="ECO:0000256" key="2">
    <source>
        <dbReference type="ARBA" id="ARBA00023015"/>
    </source>
</evidence>
<dbReference type="AlphaFoldDB" id="E6LNG3"/>
<dbReference type="EMBL" id="AEPW01000057">
    <property type="protein sequence ID" value="EFU76660.1"/>
    <property type="molecule type" value="Genomic_DNA"/>
</dbReference>
<evidence type="ECO:0000256" key="4">
    <source>
        <dbReference type="ARBA" id="ARBA00023163"/>
    </source>
</evidence>
<dbReference type="eggNOG" id="COG4753">
    <property type="taxonomic scope" value="Bacteria"/>
</dbReference>
<feature type="domain" description="HTH araC/xylS-type" evidence="7">
    <location>
        <begin position="261"/>
        <end position="360"/>
    </location>
</feature>
<dbReference type="PANTHER" id="PTHR43280">
    <property type="entry name" value="ARAC-FAMILY TRANSCRIPTIONAL REGULATOR"/>
    <property type="match status" value="1"/>
</dbReference>
<feature type="modified residue" description="4-aspartylphosphate" evidence="6">
    <location>
        <position position="55"/>
    </location>
</feature>
<name>E6LNG3_9FIRM</name>
<organism evidence="9 10">
    <name type="scientific">Lachnoanaerobaculum saburreum DSM 3986</name>
    <dbReference type="NCBI Taxonomy" id="887325"/>
    <lineage>
        <taxon>Bacteria</taxon>
        <taxon>Bacillati</taxon>
        <taxon>Bacillota</taxon>
        <taxon>Clostridia</taxon>
        <taxon>Lachnospirales</taxon>
        <taxon>Lachnospiraceae</taxon>
        <taxon>Lachnoanaerobaculum</taxon>
    </lineage>
</organism>
<dbReference type="InterPro" id="IPR011006">
    <property type="entry name" value="CheY-like_superfamily"/>
</dbReference>
<dbReference type="InterPro" id="IPR009057">
    <property type="entry name" value="Homeodomain-like_sf"/>
</dbReference>
<dbReference type="eggNOG" id="COG2207">
    <property type="taxonomic scope" value="Bacteria"/>
</dbReference>
<dbReference type="SUPFAM" id="SSF52172">
    <property type="entry name" value="CheY-like"/>
    <property type="match status" value="1"/>
</dbReference>
<evidence type="ECO:0000256" key="3">
    <source>
        <dbReference type="ARBA" id="ARBA00023125"/>
    </source>
</evidence>
<evidence type="ECO:0000259" key="7">
    <source>
        <dbReference type="PROSITE" id="PS01124"/>
    </source>
</evidence>
<accession>E6LNG3</accession>
<dbReference type="Gene3D" id="3.40.50.2300">
    <property type="match status" value="1"/>
</dbReference>
<dbReference type="GO" id="GO:0043565">
    <property type="term" value="F:sequence-specific DNA binding"/>
    <property type="evidence" value="ECO:0007669"/>
    <property type="project" value="InterPro"/>
</dbReference>
<keyword evidence="4" id="KW-0804">Transcription</keyword>
<dbReference type="Gene3D" id="1.10.10.60">
    <property type="entry name" value="Homeodomain-like"/>
    <property type="match status" value="2"/>
</dbReference>
<dbReference type="PANTHER" id="PTHR43280:SF2">
    <property type="entry name" value="HTH-TYPE TRANSCRIPTIONAL REGULATOR EXSA"/>
    <property type="match status" value="1"/>
</dbReference>
<comment type="function">
    <text evidence="5">May play the central regulatory role in sporulation. It may be an element of the effector pathway responsible for the activation of sporulation genes in response to nutritional stress. Spo0A may act in concert with spo0H (a sigma factor) to control the expression of some genes that are critical to the sporulation process.</text>
</comment>
<proteinExistence type="predicted"/>
<dbReference type="HOGENOM" id="CLU_000445_5_0_9"/>
<dbReference type="Pfam" id="PF00072">
    <property type="entry name" value="Response_reg"/>
    <property type="match status" value="1"/>
</dbReference>
<evidence type="ECO:0000313" key="10">
    <source>
        <dbReference type="Proteomes" id="UP000003434"/>
    </source>
</evidence>
<keyword evidence="2" id="KW-0805">Transcription regulation</keyword>
<dbReference type="PROSITE" id="PS00041">
    <property type="entry name" value="HTH_ARAC_FAMILY_1"/>
    <property type="match status" value="1"/>
</dbReference>
<evidence type="ECO:0000313" key="9">
    <source>
        <dbReference type="EMBL" id="EFU76660.1"/>
    </source>
</evidence>
<dbReference type="InterPro" id="IPR018062">
    <property type="entry name" value="HTH_AraC-typ_CS"/>
</dbReference>
<keyword evidence="6" id="KW-0597">Phosphoprotein</keyword>
<comment type="caution">
    <text evidence="9">The sequence shown here is derived from an EMBL/GenBank/DDBJ whole genome shotgun (WGS) entry which is preliminary data.</text>
</comment>
<evidence type="ECO:0000256" key="1">
    <source>
        <dbReference type="ARBA" id="ARBA00018672"/>
    </source>
</evidence>
<dbReference type="GO" id="GO:0003700">
    <property type="term" value="F:DNA-binding transcription factor activity"/>
    <property type="evidence" value="ECO:0007669"/>
    <property type="project" value="InterPro"/>
</dbReference>
<dbReference type="SUPFAM" id="SSF46689">
    <property type="entry name" value="Homeodomain-like"/>
    <property type="match status" value="1"/>
</dbReference>